<proteinExistence type="inferred from homology"/>
<dbReference type="PANTHER" id="PTHR35011:SF10">
    <property type="entry name" value="TRAP TRANSPORTER SMALL PERMEASE PROTEIN"/>
    <property type="match status" value="1"/>
</dbReference>
<reference evidence="12" key="1">
    <citation type="submission" date="2016-10" db="EMBL/GenBank/DDBJ databases">
        <authorList>
            <person name="Varghese N."/>
            <person name="Submissions S."/>
        </authorList>
    </citation>
    <scope>NUCLEOTIDE SEQUENCE [LARGE SCALE GENOMIC DNA]</scope>
    <source>
        <strain evidence="12">DSM 26471</strain>
    </source>
</reference>
<dbReference type="Pfam" id="PF04290">
    <property type="entry name" value="DctQ"/>
    <property type="match status" value="1"/>
</dbReference>
<evidence type="ECO:0000256" key="3">
    <source>
        <dbReference type="ARBA" id="ARBA00022475"/>
    </source>
</evidence>
<dbReference type="PANTHER" id="PTHR35011">
    <property type="entry name" value="2,3-DIKETO-L-GULONATE TRAP TRANSPORTER SMALL PERMEASE PROTEIN YIAM"/>
    <property type="match status" value="1"/>
</dbReference>
<evidence type="ECO:0000256" key="2">
    <source>
        <dbReference type="ARBA" id="ARBA00022448"/>
    </source>
</evidence>
<comment type="function">
    <text evidence="9">Part of the tripartite ATP-independent periplasmic (TRAP) transport system.</text>
</comment>
<sequence length="180" mass="19711">MLAWLNRLFDGIARITSWLALGFLAFMMLAITLDVVARAAFGRAVPGLFEMTEMSMVMVVFMGLGATLLDDGHIRVTMMTDALPGPFSRGCTALAWGFAALTFLMLAWPSTQEAVYSFSIREFRWGYFQVPIWWAKIGVAAGLWFAALQAALHSLRIALKQIALPPLDAASPDAGDTPLH</sequence>
<feature type="transmembrane region" description="Helical" evidence="9">
    <location>
        <begin position="90"/>
        <end position="111"/>
    </location>
</feature>
<evidence type="ECO:0000259" key="10">
    <source>
        <dbReference type="Pfam" id="PF04290"/>
    </source>
</evidence>
<keyword evidence="12" id="KW-1185">Reference proteome</keyword>
<evidence type="ECO:0000256" key="1">
    <source>
        <dbReference type="ARBA" id="ARBA00004429"/>
    </source>
</evidence>
<organism evidence="11 12">
    <name type="scientific">Celeribacter neptunius</name>
    <dbReference type="NCBI Taxonomy" id="588602"/>
    <lineage>
        <taxon>Bacteria</taxon>
        <taxon>Pseudomonadati</taxon>
        <taxon>Pseudomonadota</taxon>
        <taxon>Alphaproteobacteria</taxon>
        <taxon>Rhodobacterales</taxon>
        <taxon>Roseobacteraceae</taxon>
        <taxon>Celeribacter</taxon>
    </lineage>
</organism>
<dbReference type="AlphaFoldDB" id="A0A1I3TCE2"/>
<comment type="similarity">
    <text evidence="8 9">Belongs to the TRAP transporter small permease family.</text>
</comment>
<dbReference type="RefSeq" id="WP_090061188.1">
    <property type="nucleotide sequence ID" value="NZ_FORH01000005.1"/>
</dbReference>
<dbReference type="InterPro" id="IPR055348">
    <property type="entry name" value="DctQ"/>
</dbReference>
<evidence type="ECO:0000313" key="11">
    <source>
        <dbReference type="EMBL" id="SFJ68270.1"/>
    </source>
</evidence>
<evidence type="ECO:0000256" key="4">
    <source>
        <dbReference type="ARBA" id="ARBA00022519"/>
    </source>
</evidence>
<feature type="transmembrane region" description="Helical" evidence="9">
    <location>
        <begin position="51"/>
        <end position="69"/>
    </location>
</feature>
<keyword evidence="3" id="KW-1003">Cell membrane</keyword>
<dbReference type="GO" id="GO:0005886">
    <property type="term" value="C:plasma membrane"/>
    <property type="evidence" value="ECO:0007669"/>
    <property type="project" value="UniProtKB-SubCell"/>
</dbReference>
<feature type="transmembrane region" description="Helical" evidence="9">
    <location>
        <begin position="12"/>
        <end position="31"/>
    </location>
</feature>
<dbReference type="InterPro" id="IPR007387">
    <property type="entry name" value="TRAP_DctQ"/>
</dbReference>
<dbReference type="Proteomes" id="UP000199630">
    <property type="component" value="Unassembled WGS sequence"/>
</dbReference>
<feature type="domain" description="Tripartite ATP-independent periplasmic transporters DctQ component" evidence="10">
    <location>
        <begin position="27"/>
        <end position="157"/>
    </location>
</feature>
<dbReference type="EMBL" id="FORH01000005">
    <property type="protein sequence ID" value="SFJ68270.1"/>
    <property type="molecule type" value="Genomic_DNA"/>
</dbReference>
<dbReference type="GO" id="GO:0022857">
    <property type="term" value="F:transmembrane transporter activity"/>
    <property type="evidence" value="ECO:0007669"/>
    <property type="project" value="UniProtKB-UniRule"/>
</dbReference>
<evidence type="ECO:0000256" key="6">
    <source>
        <dbReference type="ARBA" id="ARBA00022989"/>
    </source>
</evidence>
<name>A0A1I3TCE2_9RHOB</name>
<accession>A0A1I3TCE2</accession>
<evidence type="ECO:0000256" key="7">
    <source>
        <dbReference type="ARBA" id="ARBA00023136"/>
    </source>
</evidence>
<keyword evidence="6 9" id="KW-1133">Transmembrane helix</keyword>
<keyword evidence="4 9" id="KW-0997">Cell inner membrane</keyword>
<keyword evidence="5 9" id="KW-0812">Transmembrane</keyword>
<keyword evidence="7 9" id="KW-0472">Membrane</keyword>
<comment type="subunit">
    <text evidence="9">The complex comprises the extracytoplasmic solute receptor protein and the two transmembrane proteins.</text>
</comment>
<evidence type="ECO:0000256" key="5">
    <source>
        <dbReference type="ARBA" id="ARBA00022692"/>
    </source>
</evidence>
<dbReference type="OrthoDB" id="9797534at2"/>
<evidence type="ECO:0000256" key="9">
    <source>
        <dbReference type="RuleBase" id="RU369079"/>
    </source>
</evidence>
<gene>
    <name evidence="11" type="ORF">SAMN04487991_2654</name>
</gene>
<keyword evidence="2 9" id="KW-0813">Transport</keyword>
<comment type="subcellular location">
    <subcellularLocation>
        <location evidence="1 9">Cell inner membrane</location>
        <topology evidence="1 9">Multi-pass membrane protein</topology>
    </subcellularLocation>
</comment>
<dbReference type="GO" id="GO:0015740">
    <property type="term" value="P:C4-dicarboxylate transport"/>
    <property type="evidence" value="ECO:0007669"/>
    <property type="project" value="TreeGrafter"/>
</dbReference>
<feature type="transmembrane region" description="Helical" evidence="9">
    <location>
        <begin position="131"/>
        <end position="152"/>
    </location>
</feature>
<evidence type="ECO:0000313" key="12">
    <source>
        <dbReference type="Proteomes" id="UP000199630"/>
    </source>
</evidence>
<protein>
    <recommendedName>
        <fullName evidence="9">TRAP transporter small permease protein</fullName>
    </recommendedName>
</protein>
<dbReference type="STRING" id="588602.SAMN04487991_2654"/>
<evidence type="ECO:0000256" key="8">
    <source>
        <dbReference type="ARBA" id="ARBA00038436"/>
    </source>
</evidence>